<proteinExistence type="predicted"/>
<keyword evidence="2" id="KW-1185">Reference proteome</keyword>
<evidence type="ECO:0000313" key="2">
    <source>
        <dbReference type="Proteomes" id="UP001231649"/>
    </source>
</evidence>
<organism evidence="1 2">
    <name type="scientific">Mythimna loreyi</name>
    <dbReference type="NCBI Taxonomy" id="667449"/>
    <lineage>
        <taxon>Eukaryota</taxon>
        <taxon>Metazoa</taxon>
        <taxon>Ecdysozoa</taxon>
        <taxon>Arthropoda</taxon>
        <taxon>Hexapoda</taxon>
        <taxon>Insecta</taxon>
        <taxon>Pterygota</taxon>
        <taxon>Neoptera</taxon>
        <taxon>Endopterygota</taxon>
        <taxon>Lepidoptera</taxon>
        <taxon>Glossata</taxon>
        <taxon>Ditrysia</taxon>
        <taxon>Noctuoidea</taxon>
        <taxon>Noctuidae</taxon>
        <taxon>Noctuinae</taxon>
        <taxon>Hadenini</taxon>
        <taxon>Mythimna</taxon>
    </lineage>
</organism>
<comment type="caution">
    <text evidence="1">The sequence shown here is derived from an EMBL/GenBank/DDBJ whole genome shotgun (WGS) entry which is preliminary data.</text>
</comment>
<reference evidence="1" key="1">
    <citation type="submission" date="2023-03" db="EMBL/GenBank/DDBJ databases">
        <title>Chromosome-level genomes of two armyworms, Mythimna separata and Mythimna loreyi, provide insights into the biosynthesis and reception of sex pheromones.</title>
        <authorList>
            <person name="Zhao H."/>
        </authorList>
    </citation>
    <scope>NUCLEOTIDE SEQUENCE</scope>
    <source>
        <strain evidence="1">BeijingLab</strain>
    </source>
</reference>
<accession>A0ACC2R9P3</accession>
<gene>
    <name evidence="1" type="ORF">PYW08_006637</name>
</gene>
<dbReference type="EMBL" id="CM056778">
    <property type="protein sequence ID" value="KAJ8735981.1"/>
    <property type="molecule type" value="Genomic_DNA"/>
</dbReference>
<dbReference type="Proteomes" id="UP001231649">
    <property type="component" value="Chromosome 2"/>
</dbReference>
<name>A0ACC2R9P3_9NEOP</name>
<evidence type="ECO:0000313" key="1">
    <source>
        <dbReference type="EMBL" id="KAJ8735981.1"/>
    </source>
</evidence>
<sequence>MDNCFVDIAIEFLAVAFHSILYYASVYPKSIFETRKKYNIVVHRSIHPEVNQYLDLCLKSIEECLKSDQLGCVEFVVTDSEYRPVLKFVFQFDKNNYYDETIDAYLVQCEQNLRALCLKIASVSNKFVNLPEDCSFSIYVHTNESNAVAMATNPEFEEFPLVEVSEKQEVTDRIIPLSRFSIRSYAVDTYVEIRVTSQLKQILSIKKY</sequence>
<protein>
    <submittedName>
        <fullName evidence="1">Uncharacterized protein</fullName>
    </submittedName>
</protein>